<reference evidence="1" key="1">
    <citation type="submission" date="2021-01" db="EMBL/GenBank/DDBJ databases">
        <authorList>
            <person name="Kaushik A."/>
        </authorList>
    </citation>
    <scope>NUCLEOTIDE SEQUENCE</scope>
    <source>
        <strain evidence="1">AG4-RS23</strain>
    </source>
</reference>
<dbReference type="Proteomes" id="UP000663861">
    <property type="component" value="Unassembled WGS sequence"/>
</dbReference>
<gene>
    <name evidence="1" type="ORF">RDB_LOCUS133794</name>
</gene>
<evidence type="ECO:0000313" key="2">
    <source>
        <dbReference type="Proteomes" id="UP000663861"/>
    </source>
</evidence>
<evidence type="ECO:0008006" key="3">
    <source>
        <dbReference type="Google" id="ProtNLM"/>
    </source>
</evidence>
<accession>A0A8H3H9A6</accession>
<evidence type="ECO:0000313" key="1">
    <source>
        <dbReference type="EMBL" id="CAE6508674.1"/>
    </source>
</evidence>
<protein>
    <recommendedName>
        <fullName evidence="3">Laminin domain protein</fullName>
    </recommendedName>
</protein>
<name>A0A8H3H9A6_9AGAM</name>
<proteinExistence type="predicted"/>
<dbReference type="AlphaFoldDB" id="A0A8H3H9A6"/>
<dbReference type="EMBL" id="CAJMWY010003838">
    <property type="protein sequence ID" value="CAE6508674.1"/>
    <property type="molecule type" value="Genomic_DNA"/>
</dbReference>
<sequence>MSMYHGWYPQSQICYPPELPVYLKNVYDLKPIVGAPRDDEVIGIHAVMNAAHRVLGVPGMDDPGLFMKLADHLFSAQMARYRSKYSFITFPSDATYTPPTLPSHVPIHLKTVSGAPSDEELTKVQDALQAYQEFRRIPSMFDARVNMELSQHLFDIQMARYIRVAGENRPSLASPAVAAAEIPAQSTGQVLDTIDVTSASTNNAGSGSNSVRVDRAPHLTSGTPGISASGLVERPNQLAEQPNVLVDVLERLTQLVEQSRRPTDQPDQLAMRFNQLFDRFDQLIERFTQPAQRANEIAERSNHIAEQANQLTEQGNKPVELLGDVLKNINKVLVGIQHAIVRVRFADSSCR</sequence>
<comment type="caution">
    <text evidence="1">The sequence shown here is derived from an EMBL/GenBank/DDBJ whole genome shotgun (WGS) entry which is preliminary data.</text>
</comment>
<organism evidence="1 2">
    <name type="scientific">Rhizoctonia solani</name>
    <dbReference type="NCBI Taxonomy" id="456999"/>
    <lineage>
        <taxon>Eukaryota</taxon>
        <taxon>Fungi</taxon>
        <taxon>Dikarya</taxon>
        <taxon>Basidiomycota</taxon>
        <taxon>Agaricomycotina</taxon>
        <taxon>Agaricomycetes</taxon>
        <taxon>Cantharellales</taxon>
        <taxon>Ceratobasidiaceae</taxon>
        <taxon>Rhizoctonia</taxon>
    </lineage>
</organism>